<dbReference type="PANTHER" id="PTHR24341">
    <property type="entry name" value="HOMEOBOX PROTEIN ENGRAILED"/>
    <property type="match status" value="1"/>
</dbReference>
<feature type="region of interest" description="Disordered" evidence="3">
    <location>
        <begin position="1"/>
        <end position="20"/>
    </location>
</feature>
<feature type="region of interest" description="Disordered" evidence="3">
    <location>
        <begin position="31"/>
        <end position="62"/>
    </location>
</feature>
<dbReference type="PANTHER" id="PTHR24341:SF6">
    <property type="entry name" value="HOMEOBOX PROTEIN INVECTED"/>
    <property type="match status" value="1"/>
</dbReference>
<comment type="subcellular location">
    <subcellularLocation>
        <location evidence="1">Nucleus</location>
    </subcellularLocation>
</comment>
<sequence>MVESTETTDPSPVAERGLNFSIENILRPEFGRSRRYDSDDSTTTHSNDNLNDEFRKDDPKEKDETVWPAWVYCTRYSDRPSSGESKKKFG</sequence>
<dbReference type="InterPro" id="IPR050720">
    <property type="entry name" value="Engrailed_Homeobox_TFs"/>
</dbReference>
<evidence type="ECO:0000256" key="2">
    <source>
        <dbReference type="ARBA" id="ARBA00023242"/>
    </source>
</evidence>
<keyword evidence="2" id="KW-0539">Nucleus</keyword>
<gene>
    <name evidence="4" type="ORF">NTJ_10140</name>
</gene>
<dbReference type="EMBL" id="AP028916">
    <property type="protein sequence ID" value="BES97326.1"/>
    <property type="molecule type" value="Genomic_DNA"/>
</dbReference>
<keyword evidence="4" id="KW-0238">DNA-binding</keyword>
<protein>
    <submittedName>
        <fullName evidence="4">Engrailed homeobox</fullName>
    </submittedName>
</protein>
<keyword evidence="5" id="KW-1185">Reference proteome</keyword>
<feature type="compositionally biased region" description="Basic and acidic residues" evidence="3">
    <location>
        <begin position="52"/>
        <end position="62"/>
    </location>
</feature>
<keyword evidence="4" id="KW-0371">Homeobox</keyword>
<evidence type="ECO:0000313" key="4">
    <source>
        <dbReference type="EMBL" id="BES97326.1"/>
    </source>
</evidence>
<organism evidence="4 5">
    <name type="scientific">Nesidiocoris tenuis</name>
    <dbReference type="NCBI Taxonomy" id="355587"/>
    <lineage>
        <taxon>Eukaryota</taxon>
        <taxon>Metazoa</taxon>
        <taxon>Ecdysozoa</taxon>
        <taxon>Arthropoda</taxon>
        <taxon>Hexapoda</taxon>
        <taxon>Insecta</taxon>
        <taxon>Pterygota</taxon>
        <taxon>Neoptera</taxon>
        <taxon>Paraneoptera</taxon>
        <taxon>Hemiptera</taxon>
        <taxon>Heteroptera</taxon>
        <taxon>Panheteroptera</taxon>
        <taxon>Cimicomorpha</taxon>
        <taxon>Miridae</taxon>
        <taxon>Dicyphina</taxon>
        <taxon>Nesidiocoris</taxon>
    </lineage>
</organism>
<feature type="compositionally biased region" description="Polar residues" evidence="3">
    <location>
        <begin position="1"/>
        <end position="10"/>
    </location>
</feature>
<accession>A0ABN7AYU3</accession>
<proteinExistence type="predicted"/>
<evidence type="ECO:0000256" key="1">
    <source>
        <dbReference type="ARBA" id="ARBA00004123"/>
    </source>
</evidence>
<name>A0ABN7AYU3_9HEMI</name>
<evidence type="ECO:0000256" key="3">
    <source>
        <dbReference type="SAM" id="MobiDB-lite"/>
    </source>
</evidence>
<reference evidence="4 5" key="1">
    <citation type="submission" date="2023-09" db="EMBL/GenBank/DDBJ databases">
        <title>Nesidiocoris tenuis whole genome shotgun sequence.</title>
        <authorList>
            <person name="Shibata T."/>
            <person name="Shimoda M."/>
            <person name="Kobayashi T."/>
            <person name="Uehara T."/>
        </authorList>
    </citation>
    <scope>NUCLEOTIDE SEQUENCE [LARGE SCALE GENOMIC DNA]</scope>
    <source>
        <strain evidence="4 5">Japan</strain>
    </source>
</reference>
<evidence type="ECO:0000313" key="5">
    <source>
        <dbReference type="Proteomes" id="UP001307889"/>
    </source>
</evidence>
<dbReference type="GO" id="GO:0003677">
    <property type="term" value="F:DNA binding"/>
    <property type="evidence" value="ECO:0007669"/>
    <property type="project" value="UniProtKB-KW"/>
</dbReference>
<dbReference type="Proteomes" id="UP001307889">
    <property type="component" value="Chromosome 8"/>
</dbReference>